<comment type="similarity">
    <text evidence="2">Belongs to the cysteine synthase/cystathionine beta-synthase family.</text>
</comment>
<dbReference type="PANTHER" id="PTHR10314">
    <property type="entry name" value="CYSTATHIONINE BETA-SYNTHASE"/>
    <property type="match status" value="1"/>
</dbReference>
<evidence type="ECO:0000259" key="4">
    <source>
        <dbReference type="Pfam" id="PF00291"/>
    </source>
</evidence>
<dbReference type="GO" id="GO:0044272">
    <property type="term" value="P:sulfur compound biosynthetic process"/>
    <property type="evidence" value="ECO:0007669"/>
    <property type="project" value="UniProtKB-ARBA"/>
</dbReference>
<accession>A0AAV0YQK4</accession>
<dbReference type="GO" id="GO:0006534">
    <property type="term" value="P:cysteine metabolic process"/>
    <property type="evidence" value="ECO:0007669"/>
    <property type="project" value="UniProtKB-ARBA"/>
</dbReference>
<feature type="domain" description="Tryptophan synthase beta chain-like PALP" evidence="4">
    <location>
        <begin position="2"/>
        <end position="102"/>
    </location>
</feature>
<reference evidence="5 6" key="1">
    <citation type="submission" date="2023-01" db="EMBL/GenBank/DDBJ databases">
        <authorList>
            <person name="Kreplak J."/>
        </authorList>
    </citation>
    <scope>NUCLEOTIDE SEQUENCE [LARGE SCALE GENOMIC DNA]</scope>
</reference>
<organism evidence="5 6">
    <name type="scientific">Vicia faba</name>
    <name type="common">Broad bean</name>
    <name type="synonym">Faba vulgaris</name>
    <dbReference type="NCBI Taxonomy" id="3906"/>
    <lineage>
        <taxon>Eukaryota</taxon>
        <taxon>Viridiplantae</taxon>
        <taxon>Streptophyta</taxon>
        <taxon>Embryophyta</taxon>
        <taxon>Tracheophyta</taxon>
        <taxon>Spermatophyta</taxon>
        <taxon>Magnoliopsida</taxon>
        <taxon>eudicotyledons</taxon>
        <taxon>Gunneridae</taxon>
        <taxon>Pentapetalae</taxon>
        <taxon>rosids</taxon>
        <taxon>fabids</taxon>
        <taxon>Fabales</taxon>
        <taxon>Fabaceae</taxon>
        <taxon>Papilionoideae</taxon>
        <taxon>50 kb inversion clade</taxon>
        <taxon>NPAAA clade</taxon>
        <taxon>Hologalegina</taxon>
        <taxon>IRL clade</taxon>
        <taxon>Fabeae</taxon>
        <taxon>Vicia</taxon>
    </lineage>
</organism>
<evidence type="ECO:0000256" key="3">
    <source>
        <dbReference type="ARBA" id="ARBA00022898"/>
    </source>
</evidence>
<name>A0AAV0YQK4_VICFA</name>
<dbReference type="GO" id="GO:0009069">
    <property type="term" value="P:serine family amino acid metabolic process"/>
    <property type="evidence" value="ECO:0007669"/>
    <property type="project" value="UniProtKB-ARBA"/>
</dbReference>
<dbReference type="Gene3D" id="3.40.50.1100">
    <property type="match status" value="3"/>
</dbReference>
<feature type="domain" description="Tryptophan synthase beta chain-like PALP" evidence="4">
    <location>
        <begin position="229"/>
        <end position="306"/>
    </location>
</feature>
<evidence type="ECO:0000256" key="2">
    <source>
        <dbReference type="ARBA" id="ARBA00007103"/>
    </source>
</evidence>
<sequence>MIEDAEDKGFITPGKTVLVETTSGNTGIGLAFIASLKGYRLVLAMPTSMSLKRSILLRAFGAELHITDPAKRFNGSHIKDDEIEKEISDAFMIRQFENPANPKDGGDAGKFLKGRNPEIKVYGVEPVESAVLSAGQPGMHLIQGIGAAIVPEVLDVNLHDEIIQVGISSVIKLGKRLENTGKLIAHLRNSDEKWQKLTIPKFEGQDAFGWINCVERYFDLRGVTDVEKGAGKFLKERNPEIKVYGVEPVESAVLSAGQPGMHLIQGIGAAIVPEVLDVNLHDEIIQVSSEEAIETTKQLALKEGLLNCWLGFRQ</sequence>
<dbReference type="InterPro" id="IPR036052">
    <property type="entry name" value="TrpB-like_PALP_sf"/>
</dbReference>
<dbReference type="FunFam" id="3.40.50.1100:FF:000003">
    <property type="entry name" value="Cystathionine beta-synthase"/>
    <property type="match status" value="1"/>
</dbReference>
<keyword evidence="3" id="KW-0663">Pyridoxal phosphate</keyword>
<dbReference type="AlphaFoldDB" id="A0AAV0YQK4"/>
<dbReference type="InterPro" id="IPR050214">
    <property type="entry name" value="Cys_Synth/Cystath_Beta-Synth"/>
</dbReference>
<proteinExistence type="inferred from homology"/>
<dbReference type="SUPFAM" id="SSF53686">
    <property type="entry name" value="Tryptophan synthase beta subunit-like PLP-dependent enzymes"/>
    <property type="match status" value="2"/>
</dbReference>
<dbReference type="EMBL" id="OX451736">
    <property type="protein sequence ID" value="CAI8587498.1"/>
    <property type="molecule type" value="Genomic_DNA"/>
</dbReference>
<evidence type="ECO:0000256" key="1">
    <source>
        <dbReference type="ARBA" id="ARBA00001933"/>
    </source>
</evidence>
<gene>
    <name evidence="5" type="ORF">VFH_I302240</name>
</gene>
<protein>
    <recommendedName>
        <fullName evidence="4">Tryptophan synthase beta chain-like PALP domain-containing protein</fullName>
    </recommendedName>
</protein>
<dbReference type="Proteomes" id="UP001157006">
    <property type="component" value="Chromosome 1L"/>
</dbReference>
<dbReference type="InterPro" id="IPR001926">
    <property type="entry name" value="TrpB-like_PALP"/>
</dbReference>
<comment type="cofactor">
    <cofactor evidence="1">
        <name>pyridoxal 5'-phosphate</name>
        <dbReference type="ChEBI" id="CHEBI:597326"/>
    </cofactor>
</comment>
<evidence type="ECO:0000313" key="5">
    <source>
        <dbReference type="EMBL" id="CAI8587498.1"/>
    </source>
</evidence>
<dbReference type="Pfam" id="PF00291">
    <property type="entry name" value="PALP"/>
    <property type="match status" value="2"/>
</dbReference>
<evidence type="ECO:0000313" key="6">
    <source>
        <dbReference type="Proteomes" id="UP001157006"/>
    </source>
</evidence>
<keyword evidence="6" id="KW-1185">Reference proteome</keyword>